<sequence length="79" mass="8493">MASTTLLRGRGPRAAAIGVATASVACSWRTIATACLSHKQTVYGPWIFQGNYEVFYLPCSTTYCANYIRTAGKVAMQAP</sequence>
<name>A0AA97NTF7_PYRO3</name>
<dbReference type="AlphaFoldDB" id="A0AA97NTF7"/>
<accession>A0AA97NTF7</accession>
<dbReference type="Proteomes" id="UP000011086">
    <property type="component" value="Unassembled WGS sequence"/>
</dbReference>
<organism evidence="1">
    <name type="scientific">Pyricularia oryzae (strain Y34)</name>
    <name type="common">Rice blast fungus</name>
    <name type="synonym">Magnaporthe oryzae</name>
    <dbReference type="NCBI Taxonomy" id="1143189"/>
    <lineage>
        <taxon>Eukaryota</taxon>
        <taxon>Fungi</taxon>
        <taxon>Dikarya</taxon>
        <taxon>Ascomycota</taxon>
        <taxon>Pezizomycotina</taxon>
        <taxon>Sordariomycetes</taxon>
        <taxon>Sordariomycetidae</taxon>
        <taxon>Magnaporthales</taxon>
        <taxon>Pyriculariaceae</taxon>
        <taxon>Pyricularia</taxon>
    </lineage>
</organism>
<proteinExistence type="predicted"/>
<gene>
    <name evidence="1" type="ORF">OOU_Y34scaffold00683g10</name>
</gene>
<evidence type="ECO:0000313" key="1">
    <source>
        <dbReference type="EMBL" id="ELQ35898.1"/>
    </source>
</evidence>
<reference evidence="1" key="1">
    <citation type="journal article" date="2012" name="PLoS Genet.">
        <title>Comparative analysis of the genomes of two field isolates of the rice blast fungus Magnaporthe oryzae.</title>
        <authorList>
            <person name="Xue M."/>
            <person name="Yang J."/>
            <person name="Li Z."/>
            <person name="Hu S."/>
            <person name="Yao N."/>
            <person name="Dean R.A."/>
            <person name="Zhao W."/>
            <person name="Shen M."/>
            <person name="Zhang H."/>
            <person name="Li C."/>
            <person name="Liu L."/>
            <person name="Cao L."/>
            <person name="Xu X."/>
            <person name="Xing Y."/>
            <person name="Hsiang T."/>
            <person name="Zhang Z."/>
            <person name="Xu J.R."/>
            <person name="Peng Y.L."/>
        </authorList>
    </citation>
    <scope>NUCLEOTIDE SEQUENCE</scope>
    <source>
        <strain evidence="1">Y34</strain>
    </source>
</reference>
<dbReference type="EMBL" id="JH793483">
    <property type="protein sequence ID" value="ELQ35898.1"/>
    <property type="molecule type" value="Genomic_DNA"/>
</dbReference>
<protein>
    <submittedName>
        <fullName evidence="1">Uncharacterized protein</fullName>
    </submittedName>
</protein>